<feature type="compositionally biased region" description="Low complexity" evidence="1">
    <location>
        <begin position="586"/>
        <end position="603"/>
    </location>
</feature>
<proteinExistence type="predicted"/>
<dbReference type="Proteomes" id="UP001139516">
    <property type="component" value="Unassembled WGS sequence"/>
</dbReference>
<dbReference type="InterPro" id="IPR003692">
    <property type="entry name" value="Hydantoinase_B"/>
</dbReference>
<dbReference type="PANTHER" id="PTHR11365">
    <property type="entry name" value="5-OXOPROLINASE RELATED"/>
    <property type="match status" value="1"/>
</dbReference>
<sequence length="603" mass="65346">MSGQTHDPIEFELFKNAIFSVADEMALTIHRTTYSSVLKDNMDYSTAFCDAQGRLVAQGLTLPSHLGSIPAALAAVLRRFGDDMHEGDVFALNDPFEGGMHLPDIFLFRPIFVDGERLAIAATICHHTDVGGRVAGSNASDSTEIYQEGLRIAPMRIYDRGRPNETFFTFVERNVRVPVKVFGDLRAQMAACTIAERAFRDLVGQYGAGKVVAYMAELLDYAERLTRAAIRDLPDGEWRFLDHIDDDGVEPGRPIPLQVTLRKTGDRLVVDWTGSSRQVKGAINNTLSFTRSASYCGIRSILPANIPNNEGYFRAIEVVAPPGTIANAVLPAACAARGLTGFRMVDAMFGVLAMMLPDRVGAAGDGGNTGVSIGGYDAERRPFIYVDFTCCAWGGRPWADGLDGNSHMFANMSSQPIEVTEAEHPIQILSYGFIPDTMGPGRYRGGAPFCREYRFLETEGVLQVRSDRRTFRPFGLYGGLPGKPSMNTLTRDGATEVLPSKFCITIRRGDVFRHEVAGGGGWGDPLERDPAAVLRDVRNGLVSPGAARDDYGVVVDTGRWAVDEPATAALRRELARARGGAPPPAVNRGPAPAAAPEAARAAE</sequence>
<evidence type="ECO:0000259" key="2">
    <source>
        <dbReference type="Pfam" id="PF02538"/>
    </source>
</evidence>
<dbReference type="GO" id="GO:0006749">
    <property type="term" value="P:glutathione metabolic process"/>
    <property type="evidence" value="ECO:0007669"/>
    <property type="project" value="TreeGrafter"/>
</dbReference>
<dbReference type="RefSeq" id="WP_248666501.1">
    <property type="nucleotide sequence ID" value="NZ_JALPRX010000029.1"/>
</dbReference>
<reference evidence="3" key="1">
    <citation type="submission" date="2022-04" db="EMBL/GenBank/DDBJ databases">
        <title>Roseomonas acroporae sp. nov., isolated from coral Acropora digitifera.</title>
        <authorList>
            <person name="Sun H."/>
        </authorList>
    </citation>
    <scope>NUCLEOTIDE SEQUENCE</scope>
    <source>
        <strain evidence="3">NAR14</strain>
    </source>
</reference>
<evidence type="ECO:0000256" key="1">
    <source>
        <dbReference type="SAM" id="MobiDB-lite"/>
    </source>
</evidence>
<organism evidence="3 4">
    <name type="scientific">Roseomonas acroporae</name>
    <dbReference type="NCBI Taxonomy" id="2937791"/>
    <lineage>
        <taxon>Bacteria</taxon>
        <taxon>Pseudomonadati</taxon>
        <taxon>Pseudomonadota</taxon>
        <taxon>Alphaproteobacteria</taxon>
        <taxon>Acetobacterales</taxon>
        <taxon>Roseomonadaceae</taxon>
        <taxon>Roseomonas</taxon>
    </lineage>
</organism>
<evidence type="ECO:0000313" key="4">
    <source>
        <dbReference type="Proteomes" id="UP001139516"/>
    </source>
</evidence>
<dbReference type="EMBL" id="JALPRX010000029">
    <property type="protein sequence ID" value="MCK8784377.1"/>
    <property type="molecule type" value="Genomic_DNA"/>
</dbReference>
<comment type="caution">
    <text evidence="3">The sequence shown here is derived from an EMBL/GenBank/DDBJ whole genome shotgun (WGS) entry which is preliminary data.</text>
</comment>
<gene>
    <name evidence="3" type="ORF">M0638_08300</name>
</gene>
<protein>
    <submittedName>
        <fullName evidence="3">Hydantoinase B/oxoprolinase family protein</fullName>
    </submittedName>
</protein>
<accession>A0A9X2BTJ1</accession>
<dbReference type="PANTHER" id="PTHR11365:SF23">
    <property type="entry name" value="HYPOTHETICAL 5-OXOPROLINASE (EUROFUNG)-RELATED"/>
    <property type="match status" value="1"/>
</dbReference>
<dbReference type="AlphaFoldDB" id="A0A9X2BTJ1"/>
<keyword evidence="4" id="KW-1185">Reference proteome</keyword>
<name>A0A9X2BTJ1_9PROT</name>
<dbReference type="GO" id="GO:0005829">
    <property type="term" value="C:cytosol"/>
    <property type="evidence" value="ECO:0007669"/>
    <property type="project" value="TreeGrafter"/>
</dbReference>
<evidence type="ECO:0000313" key="3">
    <source>
        <dbReference type="EMBL" id="MCK8784377.1"/>
    </source>
</evidence>
<dbReference type="InterPro" id="IPR045079">
    <property type="entry name" value="Oxoprolinase-like"/>
</dbReference>
<feature type="domain" description="Hydantoinase B/oxoprolinase" evidence="2">
    <location>
        <begin position="7"/>
        <end position="525"/>
    </location>
</feature>
<dbReference type="Pfam" id="PF02538">
    <property type="entry name" value="Hydantoinase_B"/>
    <property type="match status" value="1"/>
</dbReference>
<dbReference type="GO" id="GO:0017168">
    <property type="term" value="F:5-oxoprolinase (ATP-hydrolyzing) activity"/>
    <property type="evidence" value="ECO:0007669"/>
    <property type="project" value="TreeGrafter"/>
</dbReference>
<feature type="region of interest" description="Disordered" evidence="1">
    <location>
        <begin position="576"/>
        <end position="603"/>
    </location>
</feature>